<dbReference type="PROSITE" id="PS51318">
    <property type="entry name" value="TAT"/>
    <property type="match status" value="1"/>
</dbReference>
<dbReference type="KEGG" id="ocg:OCA5_c28120"/>
<dbReference type="Gene3D" id="3.10.620.30">
    <property type="match status" value="1"/>
</dbReference>
<evidence type="ECO:0000259" key="2">
    <source>
        <dbReference type="SMART" id="SM00460"/>
    </source>
</evidence>
<dbReference type="EMBL" id="CP002826">
    <property type="protein sequence ID" value="AEI07504.1"/>
    <property type="molecule type" value="Genomic_DNA"/>
</dbReference>
<accession>B6JC73</accession>
<feature type="signal peptide" evidence="1">
    <location>
        <begin position="1"/>
        <end position="25"/>
    </location>
</feature>
<protein>
    <submittedName>
        <fullName evidence="3">Transglutaminase-like protein, TAT translocated</fullName>
    </submittedName>
</protein>
<dbReference type="HOGENOM" id="CLU_057059_0_0_5"/>
<dbReference type="STRING" id="504832.OCA5_c28120"/>
<dbReference type="InterPro" id="IPR038765">
    <property type="entry name" value="Papain-like_cys_pep_sf"/>
</dbReference>
<dbReference type="eggNOG" id="COG1305">
    <property type="taxonomic scope" value="Bacteria"/>
</dbReference>
<dbReference type="PATRIC" id="fig|504832.7.peg.2968"/>
<keyword evidence="4" id="KW-1185">Reference proteome</keyword>
<dbReference type="PANTHER" id="PTHR38339:SF1">
    <property type="entry name" value="TRANSGLUTAMINASE-LIKE DOMAIN-CONTAINING PROTEIN"/>
    <property type="match status" value="1"/>
</dbReference>
<evidence type="ECO:0000313" key="3">
    <source>
        <dbReference type="EMBL" id="AEI07504.1"/>
    </source>
</evidence>
<dbReference type="InterPro" id="IPR002931">
    <property type="entry name" value="Transglutaminase-like"/>
</dbReference>
<evidence type="ECO:0000256" key="1">
    <source>
        <dbReference type="SAM" id="SignalP"/>
    </source>
</evidence>
<dbReference type="AlphaFoldDB" id="B6JC73"/>
<dbReference type="SUPFAM" id="SSF54001">
    <property type="entry name" value="Cysteine proteinases"/>
    <property type="match status" value="1"/>
</dbReference>
<proteinExistence type="predicted"/>
<evidence type="ECO:0000313" key="4">
    <source>
        <dbReference type="Proteomes" id="UP000007730"/>
    </source>
</evidence>
<feature type="chain" id="PRO_5002846864" evidence="1">
    <location>
        <begin position="26"/>
        <end position="368"/>
    </location>
</feature>
<gene>
    <name evidence="3" type="ordered locus">OCA5_c28120</name>
</gene>
<dbReference type="NCBIfam" id="TIGR01409">
    <property type="entry name" value="TAT_signal_seq"/>
    <property type="match status" value="1"/>
</dbReference>
<dbReference type="RefSeq" id="WP_012562319.1">
    <property type="nucleotide sequence ID" value="NC_011386.1"/>
</dbReference>
<dbReference type="PANTHER" id="PTHR38339">
    <property type="entry name" value="TRANSGLUTAMINASE DOMAIN PROTEIN"/>
    <property type="match status" value="1"/>
</dbReference>
<organism evidence="3 4">
    <name type="scientific">Afipia carboxidovorans (strain ATCC 49405 / DSM 1227 / KCTC 32145 / OM5)</name>
    <name type="common">Oligotropha carboxidovorans</name>
    <dbReference type="NCBI Taxonomy" id="504832"/>
    <lineage>
        <taxon>Bacteria</taxon>
        <taxon>Pseudomonadati</taxon>
        <taxon>Pseudomonadota</taxon>
        <taxon>Alphaproteobacteria</taxon>
        <taxon>Hyphomicrobiales</taxon>
        <taxon>Nitrobacteraceae</taxon>
        <taxon>Afipia</taxon>
    </lineage>
</organism>
<dbReference type="KEGG" id="oca:OCAR_5156"/>
<dbReference type="Pfam" id="PF10518">
    <property type="entry name" value="TAT_signal"/>
    <property type="match status" value="1"/>
</dbReference>
<dbReference type="Pfam" id="PF01841">
    <property type="entry name" value="Transglut_core"/>
    <property type="match status" value="1"/>
</dbReference>
<keyword evidence="1" id="KW-0732">Signal</keyword>
<dbReference type="Proteomes" id="UP000007730">
    <property type="component" value="Chromosome"/>
</dbReference>
<name>B6JC73_AFIC5</name>
<dbReference type="InterPro" id="IPR019546">
    <property type="entry name" value="TAT_signal_bac_arc"/>
</dbReference>
<sequence length="368" mass="39915">MQRRDFLKGTAVLSLAAAFPSAARAEVVFAPKPGAWRTVELVTKLELDKPEGKMQAWIPLPSVKEDEWMRPGETQWTGNAAKVERVRDPKYGAEMLHVTWKDGESAPVIQVTSRVAMRDRDIDLSKPGKAKSLSDAERKLNLEGTELIPVDGIVKQTSDKIVAAANAKSDIEKARAIYDWVVENTVRVASTRGCGIGDVASMLKSGNLGGKCADLNALYVGLTRAAGVPARDVYGIRVIPSQFGYKSLGAGSANVTKAQHCRAEVFLEGFGWVPVDPADVRKVMLEEPPANLGINDPKVVAARKALFGAWEGNWVAYNTAHDVALLGSSHPKLGFLMYPQAERASLLLDCLDPDKFRYALSATEVKSS</sequence>
<dbReference type="InterPro" id="IPR006311">
    <property type="entry name" value="TAT_signal"/>
</dbReference>
<reference evidence="3 4" key="1">
    <citation type="journal article" date="2011" name="J. Bacteriol.">
        <title>Complete genome sequences of the chemolithoautotrophic Oligotropha carboxidovorans strains OM4 and OM5.</title>
        <authorList>
            <person name="Volland S."/>
            <person name="Rachinger M."/>
            <person name="Strittmatter A."/>
            <person name="Daniel R."/>
            <person name="Gottschalk G."/>
            <person name="Meyer O."/>
        </authorList>
    </citation>
    <scope>NUCLEOTIDE SEQUENCE [LARGE SCALE GENOMIC DNA]</scope>
    <source>
        <strain evidence="4">ATCC 49405 / DSM 1227 / KCTC 32145 / OM5</strain>
    </source>
</reference>
<dbReference type="OrthoDB" id="9804872at2"/>
<dbReference type="SMART" id="SM00460">
    <property type="entry name" value="TGc"/>
    <property type="match status" value="1"/>
</dbReference>
<feature type="domain" description="Transglutaminase-like" evidence="2">
    <location>
        <begin position="204"/>
        <end position="279"/>
    </location>
</feature>